<evidence type="ECO:0000256" key="4">
    <source>
        <dbReference type="ARBA" id="ARBA00023002"/>
    </source>
</evidence>
<dbReference type="Pfam" id="PF00067">
    <property type="entry name" value="p450"/>
    <property type="match status" value="1"/>
</dbReference>
<evidence type="ECO:0000256" key="5">
    <source>
        <dbReference type="ARBA" id="ARBA00023004"/>
    </source>
</evidence>
<dbReference type="AlphaFoldDB" id="A0A3E0I6L6"/>
<evidence type="ECO:0000256" key="6">
    <source>
        <dbReference type="ARBA" id="ARBA00023033"/>
    </source>
</evidence>
<dbReference type="EMBL" id="QUNO01000002">
    <property type="protein sequence ID" value="REH54394.1"/>
    <property type="molecule type" value="Genomic_DNA"/>
</dbReference>
<keyword evidence="6 7" id="KW-0503">Monooxygenase</keyword>
<keyword evidence="5 7" id="KW-0408">Iron</keyword>
<comment type="similarity">
    <text evidence="1 7">Belongs to the cytochrome P450 family.</text>
</comment>
<feature type="region of interest" description="Disordered" evidence="8">
    <location>
        <begin position="1"/>
        <end position="21"/>
    </location>
</feature>
<dbReference type="PRINTS" id="PR00385">
    <property type="entry name" value="P450"/>
</dbReference>
<dbReference type="RefSeq" id="WP_116173460.1">
    <property type="nucleotide sequence ID" value="NZ_CP144375.1"/>
</dbReference>
<keyword evidence="3 7" id="KW-0479">Metal-binding</keyword>
<dbReference type="FunFam" id="1.10.630.10:FF:000018">
    <property type="entry name" value="Cytochrome P450 monooxygenase"/>
    <property type="match status" value="1"/>
</dbReference>
<evidence type="ECO:0000256" key="7">
    <source>
        <dbReference type="RuleBase" id="RU000461"/>
    </source>
</evidence>
<dbReference type="InterPro" id="IPR001128">
    <property type="entry name" value="Cyt_P450"/>
</dbReference>
<organism evidence="9 10">
    <name type="scientific">Kutzneria buriramensis</name>
    <dbReference type="NCBI Taxonomy" id="1045776"/>
    <lineage>
        <taxon>Bacteria</taxon>
        <taxon>Bacillati</taxon>
        <taxon>Actinomycetota</taxon>
        <taxon>Actinomycetes</taxon>
        <taxon>Pseudonocardiales</taxon>
        <taxon>Pseudonocardiaceae</taxon>
        <taxon>Kutzneria</taxon>
    </lineage>
</organism>
<keyword evidence="2 7" id="KW-0349">Heme</keyword>
<dbReference type="PANTHER" id="PTHR46696">
    <property type="entry name" value="P450, PUTATIVE (EUROFUNG)-RELATED"/>
    <property type="match status" value="1"/>
</dbReference>
<dbReference type="GO" id="GO:0016705">
    <property type="term" value="F:oxidoreductase activity, acting on paired donors, with incorporation or reduction of molecular oxygen"/>
    <property type="evidence" value="ECO:0007669"/>
    <property type="project" value="InterPro"/>
</dbReference>
<dbReference type="GO" id="GO:0020037">
    <property type="term" value="F:heme binding"/>
    <property type="evidence" value="ECO:0007669"/>
    <property type="project" value="InterPro"/>
</dbReference>
<dbReference type="CDD" id="cd11030">
    <property type="entry name" value="CYP105-like"/>
    <property type="match status" value="1"/>
</dbReference>
<evidence type="ECO:0000256" key="1">
    <source>
        <dbReference type="ARBA" id="ARBA00010617"/>
    </source>
</evidence>
<reference evidence="9 10" key="1">
    <citation type="submission" date="2018-08" db="EMBL/GenBank/DDBJ databases">
        <title>Genomic Encyclopedia of Archaeal and Bacterial Type Strains, Phase II (KMG-II): from individual species to whole genera.</title>
        <authorList>
            <person name="Goeker M."/>
        </authorList>
    </citation>
    <scope>NUCLEOTIDE SEQUENCE [LARGE SCALE GENOMIC DNA]</scope>
    <source>
        <strain evidence="9 10">DSM 45791</strain>
    </source>
</reference>
<keyword evidence="10" id="KW-1185">Reference proteome</keyword>
<evidence type="ECO:0000256" key="2">
    <source>
        <dbReference type="ARBA" id="ARBA00022617"/>
    </source>
</evidence>
<evidence type="ECO:0000313" key="9">
    <source>
        <dbReference type="EMBL" id="REH54394.1"/>
    </source>
</evidence>
<proteinExistence type="inferred from homology"/>
<dbReference type="PRINTS" id="PR00359">
    <property type="entry name" value="BP450"/>
</dbReference>
<dbReference type="InterPro" id="IPR002397">
    <property type="entry name" value="Cyt_P450_B"/>
</dbReference>
<protein>
    <submittedName>
        <fullName evidence="9">Cytochrome P450</fullName>
    </submittedName>
</protein>
<dbReference type="SUPFAM" id="SSF48264">
    <property type="entry name" value="Cytochrome P450"/>
    <property type="match status" value="1"/>
</dbReference>
<dbReference type="GO" id="GO:0005506">
    <property type="term" value="F:iron ion binding"/>
    <property type="evidence" value="ECO:0007669"/>
    <property type="project" value="InterPro"/>
</dbReference>
<dbReference type="InterPro" id="IPR017972">
    <property type="entry name" value="Cyt_P450_CS"/>
</dbReference>
<evidence type="ECO:0000313" key="10">
    <source>
        <dbReference type="Proteomes" id="UP000256269"/>
    </source>
</evidence>
<comment type="caution">
    <text evidence="9">The sequence shown here is derived from an EMBL/GenBank/DDBJ whole genome shotgun (WGS) entry which is preliminary data.</text>
</comment>
<dbReference type="GO" id="GO:0004497">
    <property type="term" value="F:monooxygenase activity"/>
    <property type="evidence" value="ECO:0007669"/>
    <property type="project" value="UniProtKB-KW"/>
</dbReference>
<dbReference type="InterPro" id="IPR036396">
    <property type="entry name" value="Cyt_P450_sf"/>
</dbReference>
<evidence type="ECO:0000256" key="3">
    <source>
        <dbReference type="ARBA" id="ARBA00022723"/>
    </source>
</evidence>
<dbReference type="PANTHER" id="PTHR46696:SF1">
    <property type="entry name" value="CYTOCHROME P450 YJIB-RELATED"/>
    <property type="match status" value="1"/>
</dbReference>
<dbReference type="Proteomes" id="UP000256269">
    <property type="component" value="Unassembled WGS sequence"/>
</dbReference>
<sequence>MTTPVEMSRDRFDPSPALRELAGQPGLPRFTSVFGPARLAVRHEDVRAVYGNSVEFSNGAQTRLQGTESADVGFILGYDPPEHTRLRRMIAPEFTLRRMRAIQPRIVTIVDSALDALAAAGPGADLVSTFALPVPSLVICELLGVPYEDRDRFQLLTTRQLDFAVPLEERNQVGQEVAEYLRELVSRHQASPGDDLIGELIRLYGADLSFAELVGVSHMLLIAGHETTSNMLGLGSLLLLENPAQLAVMRDSPDAVEGAVEELLRYLSVVHFGLPREVVAEVTVGGDTLSVGELVVCSIVLANRDAAVVDDPDRLDLTRRATPHLAFGHGIHHCVGAPLARLEMAIAFPALLRRFPTLRLAVPAAEIPFHTTGPVYGVQSLPVAW</sequence>
<dbReference type="Gene3D" id="1.10.630.10">
    <property type="entry name" value="Cytochrome P450"/>
    <property type="match status" value="1"/>
</dbReference>
<keyword evidence="4 7" id="KW-0560">Oxidoreductase</keyword>
<name>A0A3E0I6L6_9PSEU</name>
<dbReference type="PROSITE" id="PS00086">
    <property type="entry name" value="CYTOCHROME_P450"/>
    <property type="match status" value="1"/>
</dbReference>
<evidence type="ECO:0000256" key="8">
    <source>
        <dbReference type="SAM" id="MobiDB-lite"/>
    </source>
</evidence>
<gene>
    <name evidence="9" type="ORF">BCF44_102626</name>
</gene>
<accession>A0A3E0I6L6</accession>
<dbReference type="OrthoDB" id="3664945at2"/>